<dbReference type="GO" id="GO:0009787">
    <property type="term" value="P:regulation of abscisic acid-activated signaling pathway"/>
    <property type="evidence" value="ECO:0007669"/>
    <property type="project" value="InterPro"/>
</dbReference>
<dbReference type="PANTHER" id="PTHR35474">
    <property type="entry name" value="ATP PHOSPHORIBOSYLTRANSFERASE REGULATORY SUBUNIT"/>
    <property type="match status" value="1"/>
</dbReference>
<evidence type="ECO:0000313" key="1">
    <source>
        <dbReference type="EMBL" id="SPC72191.1"/>
    </source>
</evidence>
<dbReference type="EMBL" id="OIVN01000001">
    <property type="protein sequence ID" value="SPC72191.1"/>
    <property type="molecule type" value="Genomic_DNA"/>
</dbReference>
<dbReference type="PANTHER" id="PTHR35474:SF3">
    <property type="entry name" value="PROTEIN SHORT HYPOCOTYL IN WHITE LIGHT 1"/>
    <property type="match status" value="1"/>
</dbReference>
<dbReference type="GO" id="GO:0010100">
    <property type="term" value="P:negative regulation of photomorphogenesis"/>
    <property type="evidence" value="ECO:0007669"/>
    <property type="project" value="InterPro"/>
</dbReference>
<accession>A0A2N9EBZ1</accession>
<organism evidence="1">
    <name type="scientific">Fagus sylvatica</name>
    <name type="common">Beechnut</name>
    <dbReference type="NCBI Taxonomy" id="28930"/>
    <lineage>
        <taxon>Eukaryota</taxon>
        <taxon>Viridiplantae</taxon>
        <taxon>Streptophyta</taxon>
        <taxon>Embryophyta</taxon>
        <taxon>Tracheophyta</taxon>
        <taxon>Spermatophyta</taxon>
        <taxon>Magnoliopsida</taxon>
        <taxon>eudicotyledons</taxon>
        <taxon>Gunneridae</taxon>
        <taxon>Pentapetalae</taxon>
        <taxon>rosids</taxon>
        <taxon>fabids</taxon>
        <taxon>Fagales</taxon>
        <taxon>Fagaceae</taxon>
        <taxon>Fagus</taxon>
    </lineage>
</organism>
<name>A0A2N9EBZ1_FAGSY</name>
<dbReference type="AlphaFoldDB" id="A0A2N9EBZ1"/>
<reference evidence="1" key="1">
    <citation type="submission" date="2018-02" db="EMBL/GenBank/DDBJ databases">
        <authorList>
            <person name="Cohen D.B."/>
            <person name="Kent A.D."/>
        </authorList>
    </citation>
    <scope>NUCLEOTIDE SEQUENCE</scope>
</reference>
<sequence length="123" mass="13399">MAGAATLSSLINLNVTPFLHSSLSPSAHLSLPRLKPTIISSICHSKLNSAASEEAEEIDGDFFEGDDDVVEVESDEDDTESSVDLLLRFLHSMLKKVSKRARKASRSVLPAIIPTQLVILYSY</sequence>
<gene>
    <name evidence="1" type="ORF">FSB_LOCUS73</name>
</gene>
<protein>
    <submittedName>
        <fullName evidence="1">Uncharacterized protein</fullName>
    </submittedName>
</protein>
<dbReference type="InterPro" id="IPR039324">
    <property type="entry name" value="SHW1"/>
</dbReference>
<proteinExistence type="predicted"/>